<gene>
    <name evidence="3" type="ORF">TrLO_g1299</name>
</gene>
<dbReference type="InterPro" id="IPR004827">
    <property type="entry name" value="bZIP"/>
</dbReference>
<feature type="region of interest" description="Disordered" evidence="1">
    <location>
        <begin position="108"/>
        <end position="147"/>
    </location>
</feature>
<dbReference type="SUPFAM" id="SSF57959">
    <property type="entry name" value="Leucine zipper domain"/>
    <property type="match status" value="2"/>
</dbReference>
<sequence length="301" mass="32663">MAPSVKRGPVTQAERDDLRRERNRAHARKTRERKKMRLEALTIEFEILKSQGSNLRQQVRAKQTASILLNLSGVDGGVDDDNLEVQQLLRETRASTPEVFVPGTGAKIDEEESDDEGGGKRARRNASMSQEMRRERNKMHAKATRERKKAYLDAMEKAIAIVNDENSRLSTMLGNAQAPSIMTIMTSMKADKSLVQEMEIEDEEGESSGSEGVAPQKKFSQSRCVGSSAVSEDGSGEVSSSSSEDHNDQDSTSGEQGSVAQNPANPTDLNSPGMHGMITPSVSGSGGSGNESLSDDESEDM</sequence>
<feature type="region of interest" description="Disordered" evidence="1">
    <location>
        <begin position="1"/>
        <end position="33"/>
    </location>
</feature>
<dbReference type="GO" id="GO:0003700">
    <property type="term" value="F:DNA-binding transcription factor activity"/>
    <property type="evidence" value="ECO:0007669"/>
    <property type="project" value="InterPro"/>
</dbReference>
<dbReference type="SMART" id="SM00338">
    <property type="entry name" value="BRLZ"/>
    <property type="match status" value="2"/>
</dbReference>
<evidence type="ECO:0000313" key="3">
    <source>
        <dbReference type="EMBL" id="GMI09546.1"/>
    </source>
</evidence>
<evidence type="ECO:0000313" key="4">
    <source>
        <dbReference type="Proteomes" id="UP001165122"/>
    </source>
</evidence>
<name>A0A9W7KS73_9STRA</name>
<feature type="compositionally biased region" description="Basic residues" evidence="1">
    <location>
        <begin position="135"/>
        <end position="147"/>
    </location>
</feature>
<feature type="compositionally biased region" description="Polar residues" evidence="1">
    <location>
        <begin position="250"/>
        <end position="270"/>
    </location>
</feature>
<dbReference type="EMBL" id="BRXW01000138">
    <property type="protein sequence ID" value="GMI09546.1"/>
    <property type="molecule type" value="Genomic_DNA"/>
</dbReference>
<protein>
    <recommendedName>
        <fullName evidence="2">BZIP domain-containing protein</fullName>
    </recommendedName>
</protein>
<feature type="compositionally biased region" description="Low complexity" evidence="1">
    <location>
        <begin position="225"/>
        <end position="242"/>
    </location>
</feature>
<feature type="compositionally biased region" description="Basic residues" evidence="1">
    <location>
        <begin position="21"/>
        <end position="33"/>
    </location>
</feature>
<feature type="domain" description="BZIP" evidence="2">
    <location>
        <begin position="13"/>
        <end position="59"/>
    </location>
</feature>
<comment type="caution">
    <text evidence="3">The sequence shown here is derived from an EMBL/GenBank/DDBJ whole genome shotgun (WGS) entry which is preliminary data.</text>
</comment>
<dbReference type="Gene3D" id="1.20.5.170">
    <property type="match status" value="2"/>
</dbReference>
<evidence type="ECO:0000259" key="2">
    <source>
        <dbReference type="PROSITE" id="PS50217"/>
    </source>
</evidence>
<dbReference type="OrthoDB" id="47359at2759"/>
<dbReference type="CDD" id="cd14809">
    <property type="entry name" value="bZIP_AUREO-like"/>
    <property type="match status" value="1"/>
</dbReference>
<dbReference type="InterPro" id="IPR046347">
    <property type="entry name" value="bZIP_sf"/>
</dbReference>
<proteinExistence type="predicted"/>
<dbReference type="AlphaFoldDB" id="A0A9W7KS73"/>
<reference evidence="4" key="1">
    <citation type="journal article" date="2023" name="Commun. Biol.">
        <title>Genome analysis of Parmales, the sister group of diatoms, reveals the evolutionary specialization of diatoms from phago-mixotrophs to photoautotrophs.</title>
        <authorList>
            <person name="Ban H."/>
            <person name="Sato S."/>
            <person name="Yoshikawa S."/>
            <person name="Yamada K."/>
            <person name="Nakamura Y."/>
            <person name="Ichinomiya M."/>
            <person name="Sato N."/>
            <person name="Blanc-Mathieu R."/>
            <person name="Endo H."/>
            <person name="Kuwata A."/>
            <person name="Ogata H."/>
        </authorList>
    </citation>
    <scope>NUCLEOTIDE SEQUENCE [LARGE SCALE GENOMIC DNA]</scope>
    <source>
        <strain evidence="4">NIES 3700</strain>
    </source>
</reference>
<dbReference type="Pfam" id="PF07716">
    <property type="entry name" value="bZIP_2"/>
    <property type="match status" value="1"/>
</dbReference>
<dbReference type="Proteomes" id="UP001165122">
    <property type="component" value="Unassembled WGS sequence"/>
</dbReference>
<accession>A0A9W7KS73</accession>
<dbReference type="PROSITE" id="PS50217">
    <property type="entry name" value="BZIP"/>
    <property type="match status" value="1"/>
</dbReference>
<organism evidence="3 4">
    <name type="scientific">Triparma laevis f. longispina</name>
    <dbReference type="NCBI Taxonomy" id="1714387"/>
    <lineage>
        <taxon>Eukaryota</taxon>
        <taxon>Sar</taxon>
        <taxon>Stramenopiles</taxon>
        <taxon>Ochrophyta</taxon>
        <taxon>Bolidophyceae</taxon>
        <taxon>Parmales</taxon>
        <taxon>Triparmaceae</taxon>
        <taxon>Triparma</taxon>
    </lineage>
</organism>
<feature type="region of interest" description="Disordered" evidence="1">
    <location>
        <begin position="198"/>
        <end position="301"/>
    </location>
</feature>
<keyword evidence="4" id="KW-1185">Reference proteome</keyword>
<evidence type="ECO:0000256" key="1">
    <source>
        <dbReference type="SAM" id="MobiDB-lite"/>
    </source>
</evidence>